<feature type="domain" description="NAD-dependent epimerase/dehydratase" evidence="2">
    <location>
        <begin position="3"/>
        <end position="226"/>
    </location>
</feature>
<reference evidence="3 4" key="1">
    <citation type="journal article" date="2023" name="Microbiol. Resour. Announc.">
        <title>Complete Genome Sequence of Imperialibacter roseus strain P4T.</title>
        <authorList>
            <person name="Tizabi D.R."/>
            <person name="Bachvaroff T."/>
            <person name="Hill R.T."/>
        </authorList>
    </citation>
    <scope>NUCLEOTIDE SEQUENCE [LARGE SCALE GENOMIC DNA]</scope>
    <source>
        <strain evidence="3 4">P4T</strain>
    </source>
</reference>
<sequence>MKILVIGSEGFIGKSLVRYLQLRQHDIWCADIQKKTGCSEYFQTIAPEAFDDIFQNNQFEVCINCAGSASVPFSISEPLIDFTLNVHLVANILNAIQKWNNNCKFLQLSSAAVYGNPKTLPIPENATLSPVSPYGVHKMHAEQICQYFYRYFKVQTAIVRVFSAYGTGLKKQLFWDVFNRIESNGSLQFFGTGNETRDFINIDDVTRAIGFVADKGTFEGNIYNLAAGKQTTIRDAIQSFLEVLKCDRPITFSGENRIGDPLFWEADIRKISALGFSPQVSLKEGLKNYALWLKG</sequence>
<accession>A0ABZ0IRD3</accession>
<evidence type="ECO:0000259" key="2">
    <source>
        <dbReference type="Pfam" id="PF01370"/>
    </source>
</evidence>
<dbReference type="Proteomes" id="UP001302349">
    <property type="component" value="Chromosome"/>
</dbReference>
<dbReference type="Gene3D" id="3.40.50.720">
    <property type="entry name" value="NAD(P)-binding Rossmann-like Domain"/>
    <property type="match status" value="1"/>
</dbReference>
<dbReference type="CDD" id="cd08946">
    <property type="entry name" value="SDR_e"/>
    <property type="match status" value="1"/>
</dbReference>
<organism evidence="3 4">
    <name type="scientific">Imperialibacter roseus</name>
    <dbReference type="NCBI Taxonomy" id="1324217"/>
    <lineage>
        <taxon>Bacteria</taxon>
        <taxon>Pseudomonadati</taxon>
        <taxon>Bacteroidota</taxon>
        <taxon>Cytophagia</taxon>
        <taxon>Cytophagales</taxon>
        <taxon>Flammeovirgaceae</taxon>
        <taxon>Imperialibacter</taxon>
    </lineage>
</organism>
<dbReference type="InterPro" id="IPR036291">
    <property type="entry name" value="NAD(P)-bd_dom_sf"/>
</dbReference>
<protein>
    <submittedName>
        <fullName evidence="3">SDR family oxidoreductase</fullName>
    </submittedName>
</protein>
<name>A0ABZ0IRD3_9BACT</name>
<evidence type="ECO:0000313" key="4">
    <source>
        <dbReference type="Proteomes" id="UP001302349"/>
    </source>
</evidence>
<evidence type="ECO:0000313" key="3">
    <source>
        <dbReference type="EMBL" id="WOK06291.1"/>
    </source>
</evidence>
<dbReference type="SUPFAM" id="SSF51735">
    <property type="entry name" value="NAD(P)-binding Rossmann-fold domains"/>
    <property type="match status" value="1"/>
</dbReference>
<dbReference type="Pfam" id="PF01370">
    <property type="entry name" value="Epimerase"/>
    <property type="match status" value="1"/>
</dbReference>
<dbReference type="PANTHER" id="PTHR43000">
    <property type="entry name" value="DTDP-D-GLUCOSE 4,6-DEHYDRATASE-RELATED"/>
    <property type="match status" value="1"/>
</dbReference>
<dbReference type="RefSeq" id="WP_317489018.1">
    <property type="nucleotide sequence ID" value="NZ_CP136051.1"/>
</dbReference>
<dbReference type="EMBL" id="CP136051">
    <property type="protein sequence ID" value="WOK06291.1"/>
    <property type="molecule type" value="Genomic_DNA"/>
</dbReference>
<comment type="similarity">
    <text evidence="1">Belongs to the NAD(P)-dependent epimerase/dehydratase family.</text>
</comment>
<keyword evidence="4" id="KW-1185">Reference proteome</keyword>
<evidence type="ECO:0000256" key="1">
    <source>
        <dbReference type="ARBA" id="ARBA00007637"/>
    </source>
</evidence>
<gene>
    <name evidence="3" type="ORF">RT717_24765</name>
</gene>
<proteinExistence type="inferred from homology"/>
<dbReference type="InterPro" id="IPR001509">
    <property type="entry name" value="Epimerase_deHydtase"/>
</dbReference>